<sequence length="221" mass="26456">MCNMKISCFTMESFENILKSRQGNATEIVQHNGDTFITNSDRGFANKSWFRHTEENFICNYACRAYQHYSRPFSNGHVTTDEEYNFKRNTFRPRLISESSVDSEDNYEIVFETDSENIYDSDFDYNESTDESQNENESECEITQNEKTYNFQTRKVTFNLTPVVHTMVQWDYAYRAARKGPWEEMARDRERFKGRINCIRCILEPILQIQHRTHIWQERFA</sequence>
<dbReference type="Pfam" id="PF10488">
    <property type="entry name" value="PP1c_bdg"/>
    <property type="match status" value="1"/>
</dbReference>
<comment type="subunit">
    <text evidence="4">Interacts (via C-terminus) with host PPP1CB.</text>
</comment>
<name>A0A834JRY8_VESGE</name>
<evidence type="ECO:0000256" key="2">
    <source>
        <dbReference type="ARBA" id="ARBA00007512"/>
    </source>
</evidence>
<evidence type="ECO:0000256" key="9">
    <source>
        <dbReference type="ARBA" id="ARBA00022921"/>
    </source>
</evidence>
<evidence type="ECO:0000256" key="8">
    <source>
        <dbReference type="ARBA" id="ARBA00022830"/>
    </source>
</evidence>
<gene>
    <name evidence="14" type="ORF">HZH68_010532</name>
</gene>
<evidence type="ECO:0000256" key="11">
    <source>
        <dbReference type="ARBA" id="ARBA00023280"/>
    </source>
</evidence>
<evidence type="ECO:0000256" key="10">
    <source>
        <dbReference type="ARBA" id="ARBA00023258"/>
    </source>
</evidence>
<dbReference type="Proteomes" id="UP000617340">
    <property type="component" value="Unassembled WGS sequence"/>
</dbReference>
<evidence type="ECO:0000256" key="12">
    <source>
        <dbReference type="ARBA" id="ARBA00031298"/>
    </source>
</evidence>
<evidence type="ECO:0000256" key="4">
    <source>
        <dbReference type="ARBA" id="ARBA00011204"/>
    </source>
</evidence>
<evidence type="ECO:0000259" key="13">
    <source>
        <dbReference type="Pfam" id="PF10488"/>
    </source>
</evidence>
<dbReference type="GO" id="GO:0051246">
    <property type="term" value="P:regulation of protein metabolic process"/>
    <property type="evidence" value="ECO:0007669"/>
    <property type="project" value="UniProtKB-ARBA"/>
</dbReference>
<dbReference type="PANTHER" id="PTHR16489:SF12">
    <property type="entry name" value="GH11727P"/>
    <property type="match status" value="1"/>
</dbReference>
<keyword evidence="15" id="KW-1185">Reference proteome</keyword>
<comment type="function">
    <text evidence="1">Interacts with the host phosphatase PP1 catalytic subunit (PPP1CB) and recruits it to dephosphorylate EIF2S1/eIF2alpha and therefore restores the host translation that has been shut-down by the host. Also inhibits the EIF2S1/eIF2alpha-ATF4-DDIT3/CHOP pathway.</text>
</comment>
<keyword evidence="6" id="KW-0945">Host-virus interaction</keyword>
<dbReference type="GO" id="GO:0039502">
    <property type="term" value="P:symbiont-mediated suppression of host type I interferon-mediated signaling pathway"/>
    <property type="evidence" value="ECO:0007669"/>
    <property type="project" value="UniProtKB-KW"/>
</dbReference>
<feature type="domain" description="Protein phosphatase 1 regulatory subunit 15A/B C-terminal" evidence="13">
    <location>
        <begin position="130"/>
        <end position="216"/>
    </location>
</feature>
<keyword evidence="9" id="KW-0426">Late protein</keyword>
<dbReference type="GO" id="GO:0005783">
    <property type="term" value="C:endoplasmic reticulum"/>
    <property type="evidence" value="ECO:0007669"/>
    <property type="project" value="TreeGrafter"/>
</dbReference>
<reference evidence="14" key="1">
    <citation type="journal article" date="2020" name="G3 (Bethesda)">
        <title>High-Quality Assemblies for Three Invasive Social Wasps from the &lt;i&gt;Vespula&lt;/i&gt; Genus.</title>
        <authorList>
            <person name="Harrop T.W.R."/>
            <person name="Guhlin J."/>
            <person name="McLaughlin G.M."/>
            <person name="Permina E."/>
            <person name="Stockwell P."/>
            <person name="Gilligan J."/>
            <person name="Le Lec M.F."/>
            <person name="Gruber M.A.M."/>
            <person name="Quinn O."/>
            <person name="Lovegrove M."/>
            <person name="Duncan E.J."/>
            <person name="Remnant E.J."/>
            <person name="Van Eeckhoven J."/>
            <person name="Graham B."/>
            <person name="Knapp R.A."/>
            <person name="Langford K.W."/>
            <person name="Kronenberg Z."/>
            <person name="Press M.O."/>
            <person name="Eacker S.M."/>
            <person name="Wilson-Rankin E.E."/>
            <person name="Purcell J."/>
            <person name="Lester P.J."/>
            <person name="Dearden P.K."/>
        </authorList>
    </citation>
    <scope>NUCLEOTIDE SEQUENCE</scope>
    <source>
        <strain evidence="14">Linc-1</strain>
    </source>
</reference>
<keyword evidence="7" id="KW-1090">Inhibition of host innate immune response by virus</keyword>
<protein>
    <recommendedName>
        <fullName evidence="5">Protein DP71L</fullName>
    </recommendedName>
    <alternativeName>
        <fullName evidence="12">MyD116 homolog</fullName>
    </alternativeName>
</protein>
<evidence type="ECO:0000256" key="7">
    <source>
        <dbReference type="ARBA" id="ARBA00022632"/>
    </source>
</evidence>
<comment type="caution">
    <text evidence="14">The sequence shown here is derived from an EMBL/GenBank/DDBJ whole genome shotgun (WGS) entry which is preliminary data.</text>
</comment>
<organism evidence="14 15">
    <name type="scientific">Vespula germanica</name>
    <name type="common">German yellow jacket</name>
    <name type="synonym">Paravespula germanica</name>
    <dbReference type="NCBI Taxonomy" id="30212"/>
    <lineage>
        <taxon>Eukaryota</taxon>
        <taxon>Metazoa</taxon>
        <taxon>Ecdysozoa</taxon>
        <taxon>Arthropoda</taxon>
        <taxon>Hexapoda</taxon>
        <taxon>Insecta</taxon>
        <taxon>Pterygota</taxon>
        <taxon>Neoptera</taxon>
        <taxon>Endopterygota</taxon>
        <taxon>Hymenoptera</taxon>
        <taxon>Apocrita</taxon>
        <taxon>Aculeata</taxon>
        <taxon>Vespoidea</taxon>
        <taxon>Vespidae</taxon>
        <taxon>Vespinae</taxon>
        <taxon>Vespula</taxon>
    </lineage>
</organism>
<keyword evidence="11" id="KW-0899">Viral immunoevasion</keyword>
<keyword evidence="8" id="KW-1114">Inhibition of host interferon signaling pathway by virus</keyword>
<evidence type="ECO:0000313" key="15">
    <source>
        <dbReference type="Proteomes" id="UP000617340"/>
    </source>
</evidence>
<evidence type="ECO:0000256" key="5">
    <source>
        <dbReference type="ARBA" id="ARBA00019072"/>
    </source>
</evidence>
<evidence type="ECO:0000256" key="3">
    <source>
        <dbReference type="ARBA" id="ARBA00010161"/>
    </source>
</evidence>
<comment type="similarity">
    <text evidence="2">Belongs to the asfivirus DP71L family.</text>
</comment>
<evidence type="ECO:0000256" key="1">
    <source>
        <dbReference type="ARBA" id="ARBA00003756"/>
    </source>
</evidence>
<accession>A0A834JRY8</accession>
<dbReference type="InterPro" id="IPR051254">
    <property type="entry name" value="PPP1R15"/>
</dbReference>
<dbReference type="AlphaFoldDB" id="A0A834JRY8"/>
<evidence type="ECO:0000313" key="14">
    <source>
        <dbReference type="EMBL" id="KAF7393713.1"/>
    </source>
</evidence>
<keyword evidence="10" id="KW-0922">Interferon antiviral system evasion</keyword>
<dbReference type="GO" id="GO:0034976">
    <property type="term" value="P:response to endoplasmic reticulum stress"/>
    <property type="evidence" value="ECO:0007669"/>
    <property type="project" value="TreeGrafter"/>
</dbReference>
<dbReference type="PANTHER" id="PTHR16489">
    <property type="entry name" value="GH11727P"/>
    <property type="match status" value="1"/>
</dbReference>
<dbReference type="GO" id="GO:0000164">
    <property type="term" value="C:protein phosphatase type 1 complex"/>
    <property type="evidence" value="ECO:0007669"/>
    <property type="project" value="TreeGrafter"/>
</dbReference>
<comment type="similarity">
    <text evidence="3">Belongs to the PPP1R15 family.</text>
</comment>
<evidence type="ECO:0000256" key="6">
    <source>
        <dbReference type="ARBA" id="ARBA00022581"/>
    </source>
</evidence>
<dbReference type="GO" id="GO:0019888">
    <property type="term" value="F:protein phosphatase regulator activity"/>
    <property type="evidence" value="ECO:0007669"/>
    <property type="project" value="TreeGrafter"/>
</dbReference>
<dbReference type="InterPro" id="IPR019523">
    <property type="entry name" value="Prot_Pase1_reg-su15A/B_C"/>
</dbReference>
<dbReference type="EMBL" id="JACSDZ010000010">
    <property type="protein sequence ID" value="KAF7393713.1"/>
    <property type="molecule type" value="Genomic_DNA"/>
</dbReference>
<proteinExistence type="inferred from homology"/>